<sequence length="71" mass="8370">MKDSLKSSRAREYEVYGVQRNIHWGNKNLFVTLNKYAFGDTKHSMLILMLPETIPEMVRPLFLKNSEEKKP</sequence>
<gene>
    <name evidence="1" type="ORF">H8L32_09450</name>
</gene>
<name>A0ABR6ZP62_9BURK</name>
<keyword evidence="2" id="KW-1185">Reference proteome</keyword>
<dbReference type="Proteomes" id="UP000650424">
    <property type="component" value="Unassembled WGS sequence"/>
</dbReference>
<protein>
    <submittedName>
        <fullName evidence="1">Uncharacterized protein</fullName>
    </submittedName>
</protein>
<reference evidence="1 2" key="1">
    <citation type="submission" date="2020-08" db="EMBL/GenBank/DDBJ databases">
        <title>Novel species isolated from subtropical streams in China.</title>
        <authorList>
            <person name="Lu H."/>
        </authorList>
    </citation>
    <scope>NUCLEOTIDE SEQUENCE [LARGE SCALE GENOMIC DNA]</scope>
    <source>
        <strain evidence="1 2">CY18W</strain>
    </source>
</reference>
<evidence type="ECO:0000313" key="2">
    <source>
        <dbReference type="Proteomes" id="UP000650424"/>
    </source>
</evidence>
<proteinExistence type="predicted"/>
<dbReference type="EMBL" id="JACOGF010000004">
    <property type="protein sequence ID" value="MBC3917696.1"/>
    <property type="molecule type" value="Genomic_DNA"/>
</dbReference>
<evidence type="ECO:0000313" key="1">
    <source>
        <dbReference type="EMBL" id="MBC3917696.1"/>
    </source>
</evidence>
<accession>A0ABR6ZP62</accession>
<organism evidence="1 2">
    <name type="scientific">Undibacterium hunanense</name>
    <dbReference type="NCBI Taxonomy" id="2762292"/>
    <lineage>
        <taxon>Bacteria</taxon>
        <taxon>Pseudomonadati</taxon>
        <taxon>Pseudomonadota</taxon>
        <taxon>Betaproteobacteria</taxon>
        <taxon>Burkholderiales</taxon>
        <taxon>Oxalobacteraceae</taxon>
        <taxon>Undibacterium</taxon>
    </lineage>
</organism>
<comment type="caution">
    <text evidence="1">The sequence shown here is derived from an EMBL/GenBank/DDBJ whole genome shotgun (WGS) entry which is preliminary data.</text>
</comment>